<feature type="transmembrane region" description="Helical" evidence="4">
    <location>
        <begin position="106"/>
        <end position="126"/>
    </location>
</feature>
<feature type="domain" description="Major facilitator superfamily (MFS) profile" evidence="5">
    <location>
        <begin position="11"/>
        <end position="385"/>
    </location>
</feature>
<dbReference type="GO" id="GO:0022857">
    <property type="term" value="F:transmembrane transporter activity"/>
    <property type="evidence" value="ECO:0007669"/>
    <property type="project" value="InterPro"/>
</dbReference>
<evidence type="ECO:0000313" key="7">
    <source>
        <dbReference type="Proteomes" id="UP000608345"/>
    </source>
</evidence>
<name>A0A918N0X1_9BURK</name>
<evidence type="ECO:0000259" key="5">
    <source>
        <dbReference type="PROSITE" id="PS50850"/>
    </source>
</evidence>
<dbReference type="PANTHER" id="PTHR23531:SF1">
    <property type="entry name" value="QUINOLENE RESISTANCE PROTEIN NORA"/>
    <property type="match status" value="1"/>
</dbReference>
<feature type="transmembrane region" description="Helical" evidence="4">
    <location>
        <begin position="295"/>
        <end position="318"/>
    </location>
</feature>
<dbReference type="InterPro" id="IPR052714">
    <property type="entry name" value="MFS_Exporter"/>
</dbReference>
<feature type="transmembrane region" description="Helical" evidence="4">
    <location>
        <begin position="77"/>
        <end position="94"/>
    </location>
</feature>
<evidence type="ECO:0000256" key="2">
    <source>
        <dbReference type="ARBA" id="ARBA00022989"/>
    </source>
</evidence>
<feature type="transmembrane region" description="Helical" evidence="4">
    <location>
        <begin position="272"/>
        <end position="289"/>
    </location>
</feature>
<sequence>MQEKQLWTPDFIIITGVNLLISIVFYFLIVTLGDYVTQRYGVSISMAGLAVGIFIIGALTSRLIIGQLVDVIGQKKTLLIGLVAFTLTNGLYFFSDSIYSLLAARFLHGLAIGVASTACGTIVAHLIPSHRKAEGIGYYSLSTTLASASGPFLGLWISQNFDFKWSFAFCLFISLLALTASTFLKTGSTKHTGEHPFHFSLGDLVERQALPVSTVMFLLGLCFASVLTFLNSYSIELDLVTAAGFFFVVYSAIILFSRPIAGKILDKKGSNVIVYPCCLLLALGMAAMATADSALMLLIAAALIGMGYGSLQSALQAVAIKVVNPHRMGLATATFYICLDAGLGFGPYLLGIIITETGYRNLYWLMAGLALLCMVLFYIVHGRHVAYFRERDRLEKQ</sequence>
<feature type="transmembrane region" description="Helical" evidence="4">
    <location>
        <begin position="330"/>
        <end position="350"/>
    </location>
</feature>
<evidence type="ECO:0000256" key="3">
    <source>
        <dbReference type="ARBA" id="ARBA00023136"/>
    </source>
</evidence>
<feature type="transmembrane region" description="Helical" evidence="4">
    <location>
        <begin position="362"/>
        <end position="381"/>
    </location>
</feature>
<evidence type="ECO:0000256" key="4">
    <source>
        <dbReference type="SAM" id="Phobius"/>
    </source>
</evidence>
<feature type="transmembrane region" description="Helical" evidence="4">
    <location>
        <begin position="163"/>
        <end position="184"/>
    </location>
</feature>
<keyword evidence="3 4" id="KW-0472">Membrane</keyword>
<keyword evidence="2 4" id="KW-1133">Transmembrane helix</keyword>
<dbReference type="Proteomes" id="UP000608345">
    <property type="component" value="Unassembled WGS sequence"/>
</dbReference>
<feature type="transmembrane region" description="Helical" evidence="4">
    <location>
        <begin position="209"/>
        <end position="233"/>
    </location>
</feature>
<dbReference type="InterPro" id="IPR020846">
    <property type="entry name" value="MFS_dom"/>
</dbReference>
<dbReference type="CDD" id="cd17489">
    <property type="entry name" value="MFS_YfcJ_like"/>
    <property type="match status" value="1"/>
</dbReference>
<dbReference type="Gene3D" id="1.20.1250.20">
    <property type="entry name" value="MFS general substrate transporter like domains"/>
    <property type="match status" value="2"/>
</dbReference>
<keyword evidence="1 4" id="KW-0812">Transmembrane</keyword>
<dbReference type="EMBL" id="BMYS01000017">
    <property type="protein sequence ID" value="GGW91801.1"/>
    <property type="molecule type" value="Genomic_DNA"/>
</dbReference>
<reference evidence="6" key="2">
    <citation type="submission" date="2020-09" db="EMBL/GenBank/DDBJ databases">
        <authorList>
            <person name="Sun Q."/>
            <person name="Kim S."/>
        </authorList>
    </citation>
    <scope>NUCLEOTIDE SEQUENCE</scope>
    <source>
        <strain evidence="6">KCTC 23732</strain>
    </source>
</reference>
<feature type="transmembrane region" description="Helical" evidence="4">
    <location>
        <begin position="239"/>
        <end position="260"/>
    </location>
</feature>
<dbReference type="PROSITE" id="PS50850">
    <property type="entry name" value="MFS"/>
    <property type="match status" value="1"/>
</dbReference>
<dbReference type="InterPro" id="IPR036259">
    <property type="entry name" value="MFS_trans_sf"/>
</dbReference>
<feature type="transmembrane region" description="Helical" evidence="4">
    <location>
        <begin position="12"/>
        <end position="32"/>
    </location>
</feature>
<dbReference type="Pfam" id="PF07690">
    <property type="entry name" value="MFS_1"/>
    <property type="match status" value="1"/>
</dbReference>
<dbReference type="AlphaFoldDB" id="A0A918N0X1"/>
<feature type="transmembrane region" description="Helical" evidence="4">
    <location>
        <begin position="138"/>
        <end position="157"/>
    </location>
</feature>
<accession>A0A918N0X1</accession>
<comment type="caution">
    <text evidence="6">The sequence shown here is derived from an EMBL/GenBank/DDBJ whole genome shotgun (WGS) entry which is preliminary data.</text>
</comment>
<dbReference type="InterPro" id="IPR011701">
    <property type="entry name" value="MFS"/>
</dbReference>
<evidence type="ECO:0000256" key="1">
    <source>
        <dbReference type="ARBA" id="ARBA00022692"/>
    </source>
</evidence>
<dbReference type="PANTHER" id="PTHR23531">
    <property type="entry name" value="QUINOLENE RESISTANCE PROTEIN NORA"/>
    <property type="match status" value="1"/>
</dbReference>
<gene>
    <name evidence="6" type="ORF">GCM10011450_22350</name>
</gene>
<dbReference type="SUPFAM" id="SSF103473">
    <property type="entry name" value="MFS general substrate transporter"/>
    <property type="match status" value="1"/>
</dbReference>
<feature type="transmembrane region" description="Helical" evidence="4">
    <location>
        <begin position="44"/>
        <end position="65"/>
    </location>
</feature>
<protein>
    <submittedName>
        <fullName evidence="6">MFS transporter</fullName>
    </submittedName>
</protein>
<keyword evidence="7" id="KW-1185">Reference proteome</keyword>
<proteinExistence type="predicted"/>
<organism evidence="6 7">
    <name type="scientific">Advenella faeciporci</name>
    <dbReference type="NCBI Taxonomy" id="797535"/>
    <lineage>
        <taxon>Bacteria</taxon>
        <taxon>Pseudomonadati</taxon>
        <taxon>Pseudomonadota</taxon>
        <taxon>Betaproteobacteria</taxon>
        <taxon>Burkholderiales</taxon>
        <taxon>Alcaligenaceae</taxon>
    </lineage>
</organism>
<evidence type="ECO:0000313" key="6">
    <source>
        <dbReference type="EMBL" id="GGW91801.1"/>
    </source>
</evidence>
<reference evidence="6" key="1">
    <citation type="journal article" date="2014" name="Int. J. Syst. Evol. Microbiol.">
        <title>Complete genome sequence of Corynebacterium casei LMG S-19264T (=DSM 44701T), isolated from a smear-ripened cheese.</title>
        <authorList>
            <consortium name="US DOE Joint Genome Institute (JGI-PGF)"/>
            <person name="Walter F."/>
            <person name="Albersmeier A."/>
            <person name="Kalinowski J."/>
            <person name="Ruckert C."/>
        </authorList>
    </citation>
    <scope>NUCLEOTIDE SEQUENCE</scope>
    <source>
        <strain evidence="6">KCTC 23732</strain>
    </source>
</reference>